<dbReference type="GO" id="GO:0009378">
    <property type="term" value="F:four-way junction helicase activity"/>
    <property type="evidence" value="ECO:0007669"/>
    <property type="project" value="InterPro"/>
</dbReference>
<evidence type="ECO:0000256" key="2">
    <source>
        <dbReference type="ARBA" id="ARBA00022763"/>
    </source>
</evidence>
<evidence type="ECO:0000256" key="5">
    <source>
        <dbReference type="ARBA" id="ARBA00023204"/>
    </source>
</evidence>
<dbReference type="InterPro" id="IPR003583">
    <property type="entry name" value="Hlx-hairpin-Hlx_DNA-bd_motif"/>
</dbReference>
<keyword evidence="8" id="KW-0067">ATP-binding</keyword>
<reference evidence="8 9" key="1">
    <citation type="submission" date="2019-08" db="EMBL/GenBank/DDBJ databases">
        <title>Complete genome sequence of Candidatus Uab amorphum.</title>
        <authorList>
            <person name="Shiratori T."/>
            <person name="Suzuki S."/>
            <person name="Kakizawa Y."/>
            <person name="Ishida K."/>
        </authorList>
    </citation>
    <scope>NUCLEOTIDE SEQUENCE [LARGE SCALE GENOMIC DNA]</scope>
    <source>
        <strain evidence="8 9">SRT547</strain>
    </source>
</reference>
<keyword evidence="2 6" id="KW-0227">DNA damage</keyword>
<dbReference type="CDD" id="cd14332">
    <property type="entry name" value="UBA_RuvA_C"/>
    <property type="match status" value="1"/>
</dbReference>
<dbReference type="InterPro" id="IPR011114">
    <property type="entry name" value="RuvA_C"/>
</dbReference>
<dbReference type="GO" id="GO:0000400">
    <property type="term" value="F:four-way junction DNA binding"/>
    <property type="evidence" value="ECO:0007669"/>
    <property type="project" value="UniProtKB-UniRule"/>
</dbReference>
<dbReference type="SMART" id="SM00278">
    <property type="entry name" value="HhH1"/>
    <property type="match status" value="2"/>
</dbReference>
<dbReference type="GO" id="GO:0006310">
    <property type="term" value="P:DNA recombination"/>
    <property type="evidence" value="ECO:0007669"/>
    <property type="project" value="UniProtKB-UniRule"/>
</dbReference>
<dbReference type="RefSeq" id="WP_151969351.1">
    <property type="nucleotide sequence ID" value="NZ_AP019860.1"/>
</dbReference>
<sequence>MLEYVTGKVISCYDGELILDIGNMAFAIKVSTYAEMQFQAGTDAKVFTSLTIREDAIKMFGFANGEERILFHKLQSISGVGPAMALNILSGGSPDDLRTAILTENLTYFKKIKGVGPKTAKRIILELKGSISSIPMPTSALQAQPTSTRTDAINALMSLGYNQMNAANSIDQIMSKDPEITLDNLIKTALQEM</sequence>
<protein>
    <recommendedName>
        <fullName evidence="6">Holliday junction branch migration complex subunit RuvA</fullName>
    </recommendedName>
</protein>
<keyword evidence="5 6" id="KW-0234">DNA repair</keyword>
<dbReference type="KEGG" id="uam:UABAM_03601"/>
<feature type="region of interest" description="Domain III" evidence="6">
    <location>
        <begin position="148"/>
        <end position="193"/>
    </location>
</feature>
<dbReference type="InterPro" id="IPR036267">
    <property type="entry name" value="RuvA_C_sf"/>
</dbReference>
<evidence type="ECO:0000256" key="4">
    <source>
        <dbReference type="ARBA" id="ARBA00023172"/>
    </source>
</evidence>
<gene>
    <name evidence="6" type="primary">ruvA</name>
    <name evidence="8" type="ORF">UABAM_03601</name>
</gene>
<feature type="domain" description="Helix-hairpin-helix DNA-binding motif class 1" evidence="7">
    <location>
        <begin position="72"/>
        <end position="91"/>
    </location>
</feature>
<dbReference type="Proteomes" id="UP000326354">
    <property type="component" value="Chromosome"/>
</dbReference>
<comment type="function">
    <text evidence="6">The RuvA-RuvB-RuvC complex processes Holliday junction (HJ) DNA during genetic recombination and DNA repair, while the RuvA-RuvB complex plays an important role in the rescue of blocked DNA replication forks via replication fork reversal (RFR). RuvA specifically binds to HJ cruciform DNA, conferring on it an open structure. The RuvB hexamer acts as an ATP-dependent pump, pulling dsDNA into and through the RuvAB complex. HJ branch migration allows RuvC to scan DNA until it finds its consensus sequence, where it cleaves and resolves the cruciform DNA.</text>
</comment>
<dbReference type="GO" id="GO:0009379">
    <property type="term" value="C:Holliday junction helicase complex"/>
    <property type="evidence" value="ECO:0007669"/>
    <property type="project" value="InterPro"/>
</dbReference>
<comment type="caution">
    <text evidence="6">Lacks conserved residue(s) required for the propagation of feature annotation.</text>
</comment>
<dbReference type="EMBL" id="AP019860">
    <property type="protein sequence ID" value="BBM85238.1"/>
    <property type="molecule type" value="Genomic_DNA"/>
</dbReference>
<dbReference type="Gene3D" id="2.40.50.140">
    <property type="entry name" value="Nucleic acid-binding proteins"/>
    <property type="match status" value="1"/>
</dbReference>
<evidence type="ECO:0000259" key="7">
    <source>
        <dbReference type="SMART" id="SM00278"/>
    </source>
</evidence>
<keyword evidence="4 6" id="KW-0233">DNA recombination</keyword>
<dbReference type="GO" id="GO:0005737">
    <property type="term" value="C:cytoplasm"/>
    <property type="evidence" value="ECO:0007669"/>
    <property type="project" value="UniProtKB-SubCell"/>
</dbReference>
<keyword evidence="9" id="KW-1185">Reference proteome</keyword>
<dbReference type="InterPro" id="IPR010994">
    <property type="entry name" value="RuvA_2-like"/>
</dbReference>
<dbReference type="InterPro" id="IPR013849">
    <property type="entry name" value="DNA_helicase_Holl-junc_RuvA_I"/>
</dbReference>
<comment type="domain">
    <text evidence="6">Has three domains with a flexible linker between the domains II and III and assumes an 'L' shape. Domain III is highly mobile and contacts RuvB.</text>
</comment>
<organism evidence="8 9">
    <name type="scientific">Uabimicrobium amorphum</name>
    <dbReference type="NCBI Taxonomy" id="2596890"/>
    <lineage>
        <taxon>Bacteria</taxon>
        <taxon>Pseudomonadati</taxon>
        <taxon>Planctomycetota</taxon>
        <taxon>Candidatus Uabimicrobiia</taxon>
        <taxon>Candidatus Uabimicrobiales</taxon>
        <taxon>Candidatus Uabimicrobiaceae</taxon>
        <taxon>Candidatus Uabimicrobium</taxon>
    </lineage>
</organism>
<dbReference type="GO" id="GO:0006281">
    <property type="term" value="P:DNA repair"/>
    <property type="evidence" value="ECO:0007669"/>
    <property type="project" value="UniProtKB-UniRule"/>
</dbReference>
<feature type="domain" description="Helix-hairpin-helix DNA-binding motif class 1" evidence="7">
    <location>
        <begin position="107"/>
        <end position="126"/>
    </location>
</feature>
<dbReference type="Pfam" id="PF07499">
    <property type="entry name" value="RuvA_C"/>
    <property type="match status" value="1"/>
</dbReference>
<keyword evidence="8" id="KW-0378">Hydrolase</keyword>
<accession>A0A5S9F470</accession>
<dbReference type="Pfam" id="PF01330">
    <property type="entry name" value="RuvA_N"/>
    <property type="match status" value="1"/>
</dbReference>
<proteinExistence type="inferred from homology"/>
<comment type="subunit">
    <text evidence="6">Homotetramer. Forms an RuvA(8)-RuvB(12)-Holliday junction (HJ) complex. HJ DNA is sandwiched between 2 RuvA tetramers; dsDNA enters through RuvA and exits via RuvB. An RuvB hexamer assembles on each DNA strand where it exits the tetramer. Each RuvB hexamer is contacted by two RuvA subunits (via domain III) on 2 adjacent RuvB subunits; this complex drives branch migration. In the full resolvosome a probable DNA-RuvA(4)-RuvB(12)-RuvC(2) complex forms which resolves the HJ.</text>
</comment>
<dbReference type="OrthoDB" id="5293449at2"/>
<evidence type="ECO:0000256" key="1">
    <source>
        <dbReference type="ARBA" id="ARBA00022490"/>
    </source>
</evidence>
<keyword evidence="8" id="KW-0547">Nucleotide-binding</keyword>
<name>A0A5S9F470_UABAM</name>
<keyword evidence="3 6" id="KW-0238">DNA-binding</keyword>
<evidence type="ECO:0000313" key="8">
    <source>
        <dbReference type="EMBL" id="BBM85238.1"/>
    </source>
</evidence>
<dbReference type="GO" id="GO:0005524">
    <property type="term" value="F:ATP binding"/>
    <property type="evidence" value="ECO:0007669"/>
    <property type="project" value="InterPro"/>
</dbReference>
<evidence type="ECO:0000313" key="9">
    <source>
        <dbReference type="Proteomes" id="UP000326354"/>
    </source>
</evidence>
<dbReference type="InterPro" id="IPR000085">
    <property type="entry name" value="RuvA"/>
</dbReference>
<keyword evidence="1 6" id="KW-0963">Cytoplasm</keyword>
<keyword evidence="8" id="KW-0347">Helicase</keyword>
<dbReference type="SUPFAM" id="SSF47781">
    <property type="entry name" value="RuvA domain 2-like"/>
    <property type="match status" value="1"/>
</dbReference>
<dbReference type="GO" id="GO:0048476">
    <property type="term" value="C:Holliday junction resolvase complex"/>
    <property type="evidence" value="ECO:0007669"/>
    <property type="project" value="UniProtKB-UniRule"/>
</dbReference>
<dbReference type="Pfam" id="PF14520">
    <property type="entry name" value="HHH_5"/>
    <property type="match status" value="1"/>
</dbReference>
<dbReference type="Gene3D" id="1.10.8.10">
    <property type="entry name" value="DNA helicase RuvA subunit, C-terminal domain"/>
    <property type="match status" value="1"/>
</dbReference>
<comment type="subcellular location">
    <subcellularLocation>
        <location evidence="6">Cytoplasm</location>
    </subcellularLocation>
</comment>
<dbReference type="InterPro" id="IPR012340">
    <property type="entry name" value="NA-bd_OB-fold"/>
</dbReference>
<dbReference type="SUPFAM" id="SSF50249">
    <property type="entry name" value="Nucleic acid-binding proteins"/>
    <property type="match status" value="1"/>
</dbReference>
<dbReference type="SUPFAM" id="SSF46929">
    <property type="entry name" value="DNA helicase RuvA subunit, C-terminal domain"/>
    <property type="match status" value="1"/>
</dbReference>
<evidence type="ECO:0000256" key="6">
    <source>
        <dbReference type="HAMAP-Rule" id="MF_00031"/>
    </source>
</evidence>
<dbReference type="AlphaFoldDB" id="A0A5S9F470"/>
<evidence type="ECO:0000256" key="3">
    <source>
        <dbReference type="ARBA" id="ARBA00023125"/>
    </source>
</evidence>
<comment type="similarity">
    <text evidence="6">Belongs to the RuvA family.</text>
</comment>
<dbReference type="NCBIfam" id="TIGR00084">
    <property type="entry name" value="ruvA"/>
    <property type="match status" value="1"/>
</dbReference>
<dbReference type="HAMAP" id="MF_00031">
    <property type="entry name" value="DNA_HJ_migration_RuvA"/>
    <property type="match status" value="1"/>
</dbReference>
<dbReference type="Gene3D" id="1.10.150.20">
    <property type="entry name" value="5' to 3' exonuclease, C-terminal subdomain"/>
    <property type="match status" value="1"/>
</dbReference>